<evidence type="ECO:0000256" key="7">
    <source>
        <dbReference type="ARBA" id="ARBA00023136"/>
    </source>
</evidence>
<reference evidence="10" key="1">
    <citation type="submission" date="2012-03" db="EMBL/GenBank/DDBJ databases">
        <title>Complete sequence of chromosome of Deinococcus peraridilitoris DSM 19664.</title>
        <authorList>
            <person name="Lucas S."/>
            <person name="Copeland A."/>
            <person name="Lapidus A."/>
            <person name="Glavina del Rio T."/>
            <person name="Dalin E."/>
            <person name="Tice H."/>
            <person name="Bruce D."/>
            <person name="Goodwin L."/>
            <person name="Pitluck S."/>
            <person name="Peters L."/>
            <person name="Mikhailova N."/>
            <person name="Lu M."/>
            <person name="Kyrpides N."/>
            <person name="Mavromatis K."/>
            <person name="Ivanova N."/>
            <person name="Brettin T."/>
            <person name="Detter J.C."/>
            <person name="Han C."/>
            <person name="Larimer F."/>
            <person name="Land M."/>
            <person name="Hauser L."/>
            <person name="Markowitz V."/>
            <person name="Cheng J.-F."/>
            <person name="Hugenholtz P."/>
            <person name="Woyke T."/>
            <person name="Wu D."/>
            <person name="Pukall R."/>
            <person name="Steenblock K."/>
            <person name="Brambilla E."/>
            <person name="Klenk H.-P."/>
            <person name="Eisen J.A."/>
        </authorList>
    </citation>
    <scope>NUCLEOTIDE SEQUENCE [LARGE SCALE GENOMIC DNA]</scope>
    <source>
        <strain evidence="10">DSM 19664 / LMG 22246 / CIP 109416 / KR-200</strain>
    </source>
</reference>
<evidence type="ECO:0000313" key="10">
    <source>
        <dbReference type="Proteomes" id="UP000010467"/>
    </source>
</evidence>
<keyword evidence="7 8" id="KW-0472">Membrane</keyword>
<keyword evidence="5" id="KW-0133">Cell shape</keyword>
<evidence type="ECO:0000256" key="2">
    <source>
        <dbReference type="ARBA" id="ARBA00007776"/>
    </source>
</evidence>
<organism evidence="9 10">
    <name type="scientific">Deinococcus peraridilitoris (strain DSM 19664 / LMG 22246 / CIP 109416 / KR-200)</name>
    <dbReference type="NCBI Taxonomy" id="937777"/>
    <lineage>
        <taxon>Bacteria</taxon>
        <taxon>Thermotogati</taxon>
        <taxon>Deinococcota</taxon>
        <taxon>Deinococci</taxon>
        <taxon>Deinococcales</taxon>
        <taxon>Deinococcaceae</taxon>
        <taxon>Deinococcus</taxon>
    </lineage>
</organism>
<keyword evidence="10" id="KW-1185">Reference proteome</keyword>
<name>K9ZYN0_DEIPD</name>
<evidence type="ECO:0000313" key="9">
    <source>
        <dbReference type="EMBL" id="AFZ65865.1"/>
    </source>
</evidence>
<dbReference type="InterPro" id="IPR007227">
    <property type="entry name" value="Cell_shape_determining_MreD"/>
</dbReference>
<dbReference type="EMBL" id="CP003382">
    <property type="protein sequence ID" value="AFZ65865.1"/>
    <property type="molecule type" value="Genomic_DNA"/>
</dbReference>
<feature type="transmembrane region" description="Helical" evidence="8">
    <location>
        <begin position="66"/>
        <end position="86"/>
    </location>
</feature>
<keyword evidence="3" id="KW-1003">Cell membrane</keyword>
<comment type="subcellular location">
    <subcellularLocation>
        <location evidence="1">Cell membrane</location>
        <topology evidence="1">Multi-pass membrane protein</topology>
    </subcellularLocation>
</comment>
<evidence type="ECO:0000256" key="1">
    <source>
        <dbReference type="ARBA" id="ARBA00004651"/>
    </source>
</evidence>
<feature type="transmembrane region" description="Helical" evidence="8">
    <location>
        <begin position="124"/>
        <end position="145"/>
    </location>
</feature>
<feature type="transmembrane region" description="Helical" evidence="8">
    <location>
        <begin position="92"/>
        <end position="117"/>
    </location>
</feature>
<dbReference type="AlphaFoldDB" id="K9ZYN0"/>
<gene>
    <name evidence="9" type="ordered locus">Deipe_0263</name>
</gene>
<protein>
    <submittedName>
        <fullName evidence="9">Rod shape-determining protein MreD</fullName>
    </submittedName>
</protein>
<dbReference type="NCBIfam" id="TIGR03426">
    <property type="entry name" value="shape_MreD"/>
    <property type="match status" value="1"/>
</dbReference>
<sequence length="164" mass="17504">MRILIYLLLIIGIQGALTRLIPRELSAPDLFLLTAIALALRLRPLPALLLAYGIGLLQDILGHGALGLHAAAVSGGVLLVLGLRKFLSDRGFIQTVVTVTTGVIGQWLVFLILTYWLRNGLVTINTLVTVLPSLLIGTLLAAPLLERLAAWAFGTRPGAEQGLT</sequence>
<dbReference type="STRING" id="937777.Deipe_0263"/>
<dbReference type="GO" id="GO:0008360">
    <property type="term" value="P:regulation of cell shape"/>
    <property type="evidence" value="ECO:0007669"/>
    <property type="project" value="UniProtKB-KW"/>
</dbReference>
<evidence type="ECO:0000256" key="8">
    <source>
        <dbReference type="SAM" id="Phobius"/>
    </source>
</evidence>
<dbReference type="KEGG" id="dpd:Deipe_0263"/>
<dbReference type="Proteomes" id="UP000010467">
    <property type="component" value="Chromosome"/>
</dbReference>
<dbReference type="HOGENOM" id="CLU_1537579_0_0_0"/>
<evidence type="ECO:0000256" key="6">
    <source>
        <dbReference type="ARBA" id="ARBA00022989"/>
    </source>
</evidence>
<evidence type="ECO:0000256" key="3">
    <source>
        <dbReference type="ARBA" id="ARBA00022475"/>
    </source>
</evidence>
<comment type="similarity">
    <text evidence="2">Belongs to the MreD family.</text>
</comment>
<evidence type="ECO:0000256" key="5">
    <source>
        <dbReference type="ARBA" id="ARBA00022960"/>
    </source>
</evidence>
<proteinExistence type="inferred from homology"/>
<evidence type="ECO:0000256" key="4">
    <source>
        <dbReference type="ARBA" id="ARBA00022692"/>
    </source>
</evidence>
<keyword evidence="6 8" id="KW-1133">Transmembrane helix</keyword>
<dbReference type="PATRIC" id="fig|937777.3.peg.270"/>
<dbReference type="GO" id="GO:0005886">
    <property type="term" value="C:plasma membrane"/>
    <property type="evidence" value="ECO:0007669"/>
    <property type="project" value="UniProtKB-SubCell"/>
</dbReference>
<accession>K9ZYN0</accession>
<keyword evidence="4 8" id="KW-0812">Transmembrane</keyword>
<dbReference type="RefSeq" id="WP_015234176.1">
    <property type="nucleotide sequence ID" value="NC_019793.1"/>
</dbReference>
<feature type="transmembrane region" description="Helical" evidence="8">
    <location>
        <begin position="31"/>
        <end position="54"/>
    </location>
</feature>